<protein>
    <submittedName>
        <fullName evidence="1">Uncharacterized protein</fullName>
    </submittedName>
</protein>
<gene>
    <name evidence="1" type="ORF">O6H91_20G038900</name>
</gene>
<evidence type="ECO:0000313" key="1">
    <source>
        <dbReference type="EMBL" id="KAJ7519447.1"/>
    </source>
</evidence>
<proteinExistence type="predicted"/>
<dbReference type="EMBL" id="CM055111">
    <property type="protein sequence ID" value="KAJ7519447.1"/>
    <property type="molecule type" value="Genomic_DNA"/>
</dbReference>
<keyword evidence="2" id="KW-1185">Reference proteome</keyword>
<evidence type="ECO:0000313" key="2">
    <source>
        <dbReference type="Proteomes" id="UP001162992"/>
    </source>
</evidence>
<reference evidence="2" key="1">
    <citation type="journal article" date="2024" name="Proc. Natl. Acad. Sci. U.S.A.">
        <title>Extraordinary preservation of gene collinearity over three hundred million years revealed in homosporous lycophytes.</title>
        <authorList>
            <person name="Li C."/>
            <person name="Wickell D."/>
            <person name="Kuo L.Y."/>
            <person name="Chen X."/>
            <person name="Nie B."/>
            <person name="Liao X."/>
            <person name="Peng D."/>
            <person name="Ji J."/>
            <person name="Jenkins J."/>
            <person name="Williams M."/>
            <person name="Shu S."/>
            <person name="Plott C."/>
            <person name="Barry K."/>
            <person name="Rajasekar S."/>
            <person name="Grimwood J."/>
            <person name="Han X."/>
            <person name="Sun S."/>
            <person name="Hou Z."/>
            <person name="He W."/>
            <person name="Dai G."/>
            <person name="Sun C."/>
            <person name="Schmutz J."/>
            <person name="Leebens-Mack J.H."/>
            <person name="Li F.W."/>
            <person name="Wang L."/>
        </authorList>
    </citation>
    <scope>NUCLEOTIDE SEQUENCE [LARGE SCALE GENOMIC DNA]</scope>
    <source>
        <strain evidence="2">cv. PW_Plant_1</strain>
    </source>
</reference>
<organism evidence="1 2">
    <name type="scientific">Diphasiastrum complanatum</name>
    <name type="common">Issler's clubmoss</name>
    <name type="synonym">Lycopodium complanatum</name>
    <dbReference type="NCBI Taxonomy" id="34168"/>
    <lineage>
        <taxon>Eukaryota</taxon>
        <taxon>Viridiplantae</taxon>
        <taxon>Streptophyta</taxon>
        <taxon>Embryophyta</taxon>
        <taxon>Tracheophyta</taxon>
        <taxon>Lycopodiopsida</taxon>
        <taxon>Lycopodiales</taxon>
        <taxon>Lycopodiaceae</taxon>
        <taxon>Lycopodioideae</taxon>
        <taxon>Diphasiastrum</taxon>
    </lineage>
</organism>
<dbReference type="Proteomes" id="UP001162992">
    <property type="component" value="Chromosome 20"/>
</dbReference>
<accession>A0ACC2APK3</accession>
<name>A0ACC2APK3_DIPCM</name>
<comment type="caution">
    <text evidence="1">The sequence shown here is derived from an EMBL/GenBank/DDBJ whole genome shotgun (WGS) entry which is preliminary data.</text>
</comment>
<sequence length="102" mass="11820">MNSLSHEGCTKLICGFLSYLDIQNYDKIVVSSSLSISTNFAFSQLEKARRIPFYDSFLSYDVIKFAASFQEWAHMSWVMEKIMHHCSWSDLNKHCSDFPPIP</sequence>